<dbReference type="Pfam" id="PF01483">
    <property type="entry name" value="P_proprotein"/>
    <property type="match status" value="1"/>
</dbReference>
<evidence type="ECO:0000256" key="1">
    <source>
        <dbReference type="ARBA" id="ARBA00022670"/>
    </source>
</evidence>
<dbReference type="GO" id="GO:0006508">
    <property type="term" value="P:proteolysis"/>
    <property type="evidence" value="ECO:0007669"/>
    <property type="project" value="UniProtKB-KW"/>
</dbReference>
<reference evidence="5 6" key="1">
    <citation type="submission" date="2016-10" db="EMBL/GenBank/DDBJ databases">
        <authorList>
            <person name="de Groot N.N."/>
        </authorList>
    </citation>
    <scope>NUCLEOTIDE SEQUENCE [LARGE SCALE GENOMIC DNA]</scope>
    <source>
        <strain evidence="5 6">DSM 44778</strain>
    </source>
</reference>
<evidence type="ECO:0000259" key="4">
    <source>
        <dbReference type="Pfam" id="PF01483"/>
    </source>
</evidence>
<gene>
    <name evidence="5" type="ORF">SAMN05421852_102217</name>
</gene>
<dbReference type="OrthoDB" id="9765872at2"/>
<dbReference type="Gene3D" id="3.40.50.1820">
    <property type="entry name" value="alpha/beta hydrolase"/>
    <property type="match status" value="1"/>
</dbReference>
<evidence type="ECO:0000313" key="5">
    <source>
        <dbReference type="EMBL" id="SFI84776.1"/>
    </source>
</evidence>
<protein>
    <submittedName>
        <fullName evidence="5">Proprotein convertase P-domain-containing protein</fullName>
    </submittedName>
</protein>
<dbReference type="STRING" id="46223.SAMN05421852_102217"/>
<dbReference type="InterPro" id="IPR029058">
    <property type="entry name" value="AB_hydrolase_fold"/>
</dbReference>
<dbReference type="AlphaFoldDB" id="A0A1I3LJX0"/>
<sequence length="541" mass="60314">MRHLRLFLSILGMISLLFVSMPGVFAEQGAASTPVIKASIPLPQPMNNQDDPKRPGTWFLGATPPNADPQKPPIVFVQGLHGEAQSYWWGETEYHGPNDMYALAYQNGYRTAFVQLYDASGPARNPWNNGQLLAQTLQKIYNHFGQKVNIVAHSKGGIDTQAALVHYGAYPYVSKVFTLASPHHGSHLADLAYSWYAGWLADLLGRQDEGTESLQTGNMAQFREQTDSHANVSKNIYYTSAGTSWGPTFSALWFGGSYLSQYGDNDGLVNVWSTQLPYATHRFTANLDHDQMRKGSDVFSKISADISRMTSANIPLTESYSTPSKDQMNKTAAEEILAGGPLSEKKWVEENISIENPAKEAIISVWTKYKDTQILLISPSGKTYSRSSKEYRQHQEKTFFKGAYQQLFVIPNPESGTWKVKIQSQKKDAYFLTTHFTGTSTMSVQFDPTVKTNQSIPLKIELKNPEKYDLSTIELQMRIVSTDKKRSTLVPSRFNGKGTLTPQLKAPAQSGTMNVTIEVRGKTKEGKPFERNETVSIHVAK</sequence>
<dbReference type="Proteomes" id="UP000199545">
    <property type="component" value="Unassembled WGS sequence"/>
</dbReference>
<evidence type="ECO:0000256" key="3">
    <source>
        <dbReference type="SAM" id="SignalP"/>
    </source>
</evidence>
<dbReference type="ESTHER" id="9bacl-a0a1i3ljx0">
    <property type="family name" value="BlEst2-lipase-like"/>
</dbReference>
<name>A0A1I3LJX0_9BACL</name>
<organism evidence="5 6">
    <name type="scientific">Thermoflavimicrobium dichotomicum</name>
    <dbReference type="NCBI Taxonomy" id="46223"/>
    <lineage>
        <taxon>Bacteria</taxon>
        <taxon>Bacillati</taxon>
        <taxon>Bacillota</taxon>
        <taxon>Bacilli</taxon>
        <taxon>Bacillales</taxon>
        <taxon>Thermoactinomycetaceae</taxon>
        <taxon>Thermoflavimicrobium</taxon>
    </lineage>
</organism>
<evidence type="ECO:0000256" key="2">
    <source>
        <dbReference type="ARBA" id="ARBA00022801"/>
    </source>
</evidence>
<feature type="signal peptide" evidence="3">
    <location>
        <begin position="1"/>
        <end position="26"/>
    </location>
</feature>
<feature type="domain" description="P/Homo B" evidence="4">
    <location>
        <begin position="368"/>
        <end position="428"/>
    </location>
</feature>
<keyword evidence="1" id="KW-0645">Protease</keyword>
<feature type="chain" id="PRO_5011784845" evidence="3">
    <location>
        <begin position="27"/>
        <end position="541"/>
    </location>
</feature>
<keyword evidence="3" id="KW-0732">Signal</keyword>
<accession>A0A1I3LJX0</accession>
<proteinExistence type="predicted"/>
<dbReference type="RefSeq" id="WP_093228030.1">
    <property type="nucleotide sequence ID" value="NZ_FORR01000002.1"/>
</dbReference>
<dbReference type="GO" id="GO:0004252">
    <property type="term" value="F:serine-type endopeptidase activity"/>
    <property type="evidence" value="ECO:0007669"/>
    <property type="project" value="InterPro"/>
</dbReference>
<dbReference type="SUPFAM" id="SSF53474">
    <property type="entry name" value="alpha/beta-Hydrolases"/>
    <property type="match status" value="1"/>
</dbReference>
<dbReference type="EMBL" id="FORR01000002">
    <property type="protein sequence ID" value="SFI84776.1"/>
    <property type="molecule type" value="Genomic_DNA"/>
</dbReference>
<dbReference type="InterPro" id="IPR002884">
    <property type="entry name" value="P_dom"/>
</dbReference>
<keyword evidence="2" id="KW-0378">Hydrolase</keyword>
<keyword evidence="6" id="KW-1185">Reference proteome</keyword>
<evidence type="ECO:0000313" key="6">
    <source>
        <dbReference type="Proteomes" id="UP000199545"/>
    </source>
</evidence>